<dbReference type="GO" id="GO:0008310">
    <property type="term" value="F:single-stranded DNA 3'-5' DNA exonuclease activity"/>
    <property type="evidence" value="ECO:0007669"/>
    <property type="project" value="TreeGrafter"/>
</dbReference>
<dbReference type="Proteomes" id="UP000770015">
    <property type="component" value="Unassembled WGS sequence"/>
</dbReference>
<evidence type="ECO:0000313" key="2">
    <source>
        <dbReference type="EMBL" id="KAH6665918.1"/>
    </source>
</evidence>
<gene>
    <name evidence="2" type="ORF">F5X68DRAFT_250020</name>
</gene>
<dbReference type="AlphaFoldDB" id="A0A9P8V1U9"/>
<name>A0A9P8V1U9_9PEZI</name>
<sequence length="476" mass="52892">MSTPSIQSFFRKTSSIDSGFTTAELSTSNPLSRAWEPPVDTGYVSIANITQGKGHIYFKGRIVNFRPAVFDRHSAQYLKAWHYLVIKDDSGAIGVKLMPLGIPSDTFSLGQLVSPSPNQDAVPFVLTCTSINPGPGTRQFLCIEPESPESQRLYRLPLDLVSAYESLKGLVTLDSFIKTGHDDVSGLRILVCKVVVFDHTTSCVMSLWETQTKSTTSWIPETTILLLTSPKWKPWNRPTDSASEAKGSIALDHRTLVEVDPDFEDAAWLRRWAENRTKKDVISLKFPSYLWDVDAAMNGPVRALFPLPSVVIVDTSMADLWFKKTFCCTTCCGVTLYSNADFATCKHCQIRRELYINPRIIGTMVDETGCLEKSKTVWNDQAWMELLFPGSTTTPSAEEPTSEEESEETASEEGSEGSVWEEGSKESVTSRILTRISAQGLQSVREAEVLLQQARVTLTFGRSSQVGRLCILGVEW</sequence>
<dbReference type="GO" id="GO:0003697">
    <property type="term" value="F:single-stranded DNA binding"/>
    <property type="evidence" value="ECO:0007669"/>
    <property type="project" value="TreeGrafter"/>
</dbReference>
<organism evidence="2 3">
    <name type="scientific">Plectosphaerella plurivora</name>
    <dbReference type="NCBI Taxonomy" id="936078"/>
    <lineage>
        <taxon>Eukaryota</taxon>
        <taxon>Fungi</taxon>
        <taxon>Dikarya</taxon>
        <taxon>Ascomycota</taxon>
        <taxon>Pezizomycotina</taxon>
        <taxon>Sordariomycetes</taxon>
        <taxon>Hypocreomycetidae</taxon>
        <taxon>Glomerellales</taxon>
        <taxon>Plectosphaerellaceae</taxon>
        <taxon>Plectosphaerella</taxon>
    </lineage>
</organism>
<dbReference type="PANTHER" id="PTHR21166">
    <property type="entry name" value="CELL DIVISION CONTROL PROTEIN 24 OB DOMAIN-CONTAINING PROTEIN-RELATED"/>
    <property type="match status" value="1"/>
</dbReference>
<dbReference type="EMBL" id="JAGSXJ010000037">
    <property type="protein sequence ID" value="KAH6665918.1"/>
    <property type="molecule type" value="Genomic_DNA"/>
</dbReference>
<feature type="compositionally biased region" description="Low complexity" evidence="1">
    <location>
        <begin position="389"/>
        <end position="399"/>
    </location>
</feature>
<dbReference type="OrthoDB" id="3248508at2759"/>
<evidence type="ECO:0000256" key="1">
    <source>
        <dbReference type="SAM" id="MobiDB-lite"/>
    </source>
</evidence>
<dbReference type="GO" id="GO:0000712">
    <property type="term" value="P:resolution of meiotic recombination intermediates"/>
    <property type="evidence" value="ECO:0007669"/>
    <property type="project" value="TreeGrafter"/>
</dbReference>
<keyword evidence="3" id="KW-1185">Reference proteome</keyword>
<feature type="region of interest" description="Disordered" evidence="1">
    <location>
        <begin position="389"/>
        <end position="426"/>
    </location>
</feature>
<evidence type="ECO:0000313" key="3">
    <source>
        <dbReference type="Proteomes" id="UP000770015"/>
    </source>
</evidence>
<dbReference type="PANTHER" id="PTHR21166:SF2">
    <property type="entry name" value="CELL DIVISION CONTROL PROTEIN 24 OB DOMAIN-CONTAINING PROTEIN-RELATED"/>
    <property type="match status" value="1"/>
</dbReference>
<comment type="caution">
    <text evidence="2">The sequence shown here is derived from an EMBL/GenBank/DDBJ whole genome shotgun (WGS) entry which is preliminary data.</text>
</comment>
<dbReference type="InterPro" id="IPR052469">
    <property type="entry name" value="MEIOB"/>
</dbReference>
<accession>A0A9P8V1U9</accession>
<reference evidence="2" key="1">
    <citation type="journal article" date="2021" name="Nat. Commun.">
        <title>Genetic determinants of endophytism in the Arabidopsis root mycobiome.</title>
        <authorList>
            <person name="Mesny F."/>
            <person name="Miyauchi S."/>
            <person name="Thiergart T."/>
            <person name="Pickel B."/>
            <person name="Atanasova L."/>
            <person name="Karlsson M."/>
            <person name="Huettel B."/>
            <person name="Barry K.W."/>
            <person name="Haridas S."/>
            <person name="Chen C."/>
            <person name="Bauer D."/>
            <person name="Andreopoulos W."/>
            <person name="Pangilinan J."/>
            <person name="LaButti K."/>
            <person name="Riley R."/>
            <person name="Lipzen A."/>
            <person name="Clum A."/>
            <person name="Drula E."/>
            <person name="Henrissat B."/>
            <person name="Kohler A."/>
            <person name="Grigoriev I.V."/>
            <person name="Martin F.M."/>
            <person name="Hacquard S."/>
        </authorList>
    </citation>
    <scope>NUCLEOTIDE SEQUENCE</scope>
    <source>
        <strain evidence="2">MPI-SDFR-AT-0117</strain>
    </source>
</reference>
<feature type="compositionally biased region" description="Acidic residues" evidence="1">
    <location>
        <begin position="400"/>
        <end position="415"/>
    </location>
</feature>
<proteinExistence type="predicted"/>
<protein>
    <submittedName>
        <fullName evidence="2">Uncharacterized protein</fullName>
    </submittedName>
</protein>